<proteinExistence type="predicted"/>
<evidence type="ECO:0000313" key="2">
    <source>
        <dbReference type="EMBL" id="CAE7247351.1"/>
    </source>
</evidence>
<dbReference type="GO" id="GO:0051082">
    <property type="term" value="F:unfolded protein binding"/>
    <property type="evidence" value="ECO:0007669"/>
    <property type="project" value="InterPro"/>
</dbReference>
<feature type="domain" description="PX" evidence="1">
    <location>
        <begin position="1"/>
        <end position="112"/>
    </location>
</feature>
<dbReference type="CDD" id="cd06093">
    <property type="entry name" value="PX_domain"/>
    <property type="match status" value="1"/>
</dbReference>
<dbReference type="OrthoDB" id="447042at2759"/>
<accession>A0A812LI34</accession>
<dbReference type="GO" id="GO:0035091">
    <property type="term" value="F:phosphatidylinositol binding"/>
    <property type="evidence" value="ECO:0007669"/>
    <property type="project" value="InterPro"/>
</dbReference>
<protein>
    <submittedName>
        <fullName evidence="2">Ttn-1 protein</fullName>
    </submittedName>
</protein>
<gene>
    <name evidence="2" type="primary">ttn-1</name>
    <name evidence="2" type="ORF">SNAT2548_LOCUS11829</name>
</gene>
<dbReference type="InterPro" id="IPR036871">
    <property type="entry name" value="PX_dom_sf"/>
</dbReference>
<sequence length="521" mass="54507">MTVQLQLVDRVDVSGIIWYHILVTERGQQWQVKKTYHEFLHLDAMLSTSPFARPPLPEQGTFGFRAMFNIGDFNQKRQVGLANYLAQLAQQLQSLAQLPILQQWLQPAPAYAQPVVATLAPTPMPVANPVVAPGTLPAVAVANAQLPVAMPQAMPDIPAVAIGQVQPAAVSADPMQAMMASAPCAPALPPEPQEQAVPGQPAPLVQAMPGQAQPVMGQPVPVQEQAVSEQAVPMAVPGQAVPVQAQAMPVMGQVVPMPGQALPQPALGQVLPLPAGQALPVQGQPVSGTVGQAVPIVAQAIPLQAQAFPNQAVSAQGMPTGHDIAQGMPVSVQAQALPGAYAQPDVSQPGASLGDGAKLAAGAAGLAVGLGTVLGVHGKGHGHDSGHRDSEYGHSGHSEFGHHQQRGYNQGDGDFGGAMFGGFGRERCYKCHGRGFSHDSTMNHDKDEDERCFFCKDCTGCNGTGHISAGSGGGWFAGAQRCYKCHGRGFSHNSSMNHDKDEDERCFFCEDCTGCNGRGHL</sequence>
<evidence type="ECO:0000313" key="3">
    <source>
        <dbReference type="Proteomes" id="UP000604046"/>
    </source>
</evidence>
<dbReference type="SUPFAM" id="SSF64268">
    <property type="entry name" value="PX domain"/>
    <property type="match status" value="1"/>
</dbReference>
<comment type="caution">
    <text evidence="2">The sequence shown here is derived from an EMBL/GenBank/DDBJ whole genome shotgun (WGS) entry which is preliminary data.</text>
</comment>
<keyword evidence="3" id="KW-1185">Reference proteome</keyword>
<reference evidence="2" key="1">
    <citation type="submission" date="2021-02" db="EMBL/GenBank/DDBJ databases">
        <authorList>
            <person name="Dougan E. K."/>
            <person name="Rhodes N."/>
            <person name="Thang M."/>
            <person name="Chan C."/>
        </authorList>
    </citation>
    <scope>NUCLEOTIDE SEQUENCE</scope>
</reference>
<dbReference type="Pfam" id="PF00787">
    <property type="entry name" value="PX"/>
    <property type="match status" value="1"/>
</dbReference>
<name>A0A812LI34_9DINO</name>
<dbReference type="PROSITE" id="PS50195">
    <property type="entry name" value="PX"/>
    <property type="match status" value="1"/>
</dbReference>
<dbReference type="Proteomes" id="UP000604046">
    <property type="component" value="Unassembled WGS sequence"/>
</dbReference>
<dbReference type="GO" id="GO:0031072">
    <property type="term" value="F:heat shock protein binding"/>
    <property type="evidence" value="ECO:0007669"/>
    <property type="project" value="InterPro"/>
</dbReference>
<dbReference type="AlphaFoldDB" id="A0A812LI34"/>
<organism evidence="2 3">
    <name type="scientific">Symbiodinium natans</name>
    <dbReference type="NCBI Taxonomy" id="878477"/>
    <lineage>
        <taxon>Eukaryota</taxon>
        <taxon>Sar</taxon>
        <taxon>Alveolata</taxon>
        <taxon>Dinophyceae</taxon>
        <taxon>Suessiales</taxon>
        <taxon>Symbiodiniaceae</taxon>
        <taxon>Symbiodinium</taxon>
    </lineage>
</organism>
<dbReference type="InterPro" id="IPR001305">
    <property type="entry name" value="HSP_DnaJ_Cys-rich_dom"/>
</dbReference>
<dbReference type="Gene3D" id="3.30.1520.10">
    <property type="entry name" value="Phox-like domain"/>
    <property type="match status" value="1"/>
</dbReference>
<evidence type="ECO:0000259" key="1">
    <source>
        <dbReference type="PROSITE" id="PS50195"/>
    </source>
</evidence>
<dbReference type="CDD" id="cd10719">
    <property type="entry name" value="DnaJ_zf"/>
    <property type="match status" value="1"/>
</dbReference>
<dbReference type="InterPro" id="IPR001683">
    <property type="entry name" value="PX_dom"/>
</dbReference>
<dbReference type="EMBL" id="CAJNDS010001112">
    <property type="protein sequence ID" value="CAE7247351.1"/>
    <property type="molecule type" value="Genomic_DNA"/>
</dbReference>